<dbReference type="GO" id="GO:0005829">
    <property type="term" value="C:cytosol"/>
    <property type="evidence" value="ECO:0007669"/>
    <property type="project" value="TreeGrafter"/>
</dbReference>
<evidence type="ECO:0000313" key="12">
    <source>
        <dbReference type="EMBL" id="CUU01755.1"/>
    </source>
</evidence>
<evidence type="ECO:0000256" key="3">
    <source>
        <dbReference type="ARBA" id="ARBA00022723"/>
    </source>
</evidence>
<gene>
    <name evidence="12" type="ORF">JGI1_00329</name>
</gene>
<dbReference type="Gene3D" id="3.90.950.10">
    <property type="match status" value="1"/>
</dbReference>
<dbReference type="EC" id="3.6.1.66" evidence="10"/>
<dbReference type="InterPro" id="IPR002637">
    <property type="entry name" value="RdgB/HAM1"/>
</dbReference>
<dbReference type="HAMAP" id="MF_01405">
    <property type="entry name" value="Non_canon_purine_NTPase"/>
    <property type="match status" value="1"/>
</dbReference>
<reference evidence="13" key="1">
    <citation type="submission" date="2015-11" db="EMBL/GenBank/DDBJ databases">
        <authorList>
            <person name="Varghese N."/>
        </authorList>
    </citation>
    <scope>NUCLEOTIDE SEQUENCE [LARGE SCALE GENOMIC DNA]</scope>
</reference>
<dbReference type="GO" id="GO:0046872">
    <property type="term" value="F:metal ion binding"/>
    <property type="evidence" value="ECO:0007669"/>
    <property type="project" value="UniProtKB-KW"/>
</dbReference>
<keyword evidence="7 10" id="KW-0546">Nucleotide metabolism</keyword>
<dbReference type="PANTHER" id="PTHR11067:SF9">
    <property type="entry name" value="INOSINE TRIPHOSPHATE PYROPHOSPHATASE"/>
    <property type="match status" value="1"/>
</dbReference>
<feature type="binding site" evidence="10">
    <location>
        <position position="76"/>
    </location>
    <ligand>
        <name>substrate</name>
    </ligand>
</feature>
<dbReference type="STRING" id="1643428.GCA_001442855_00316"/>
<dbReference type="InterPro" id="IPR029001">
    <property type="entry name" value="ITPase-like_fam"/>
</dbReference>
<comment type="similarity">
    <text evidence="1 10 11">Belongs to the HAM1 NTPase family.</text>
</comment>
<dbReference type="SUPFAM" id="SSF52972">
    <property type="entry name" value="ITPase-like"/>
    <property type="match status" value="1"/>
</dbReference>
<dbReference type="EMBL" id="FAOO01000002">
    <property type="protein sequence ID" value="CUU01755.1"/>
    <property type="molecule type" value="Genomic_DNA"/>
</dbReference>
<feature type="binding site" evidence="10">
    <location>
        <begin position="157"/>
        <end position="160"/>
    </location>
    <ligand>
        <name>substrate</name>
    </ligand>
</feature>
<protein>
    <recommendedName>
        <fullName evidence="10">dITP/XTP pyrophosphatase</fullName>
        <ecNumber evidence="10">3.6.1.66</ecNumber>
    </recommendedName>
    <alternativeName>
        <fullName evidence="10">Non-canonical purine NTP pyrophosphatase</fullName>
    </alternativeName>
    <alternativeName>
        <fullName evidence="10">Non-standard purine NTP pyrophosphatase</fullName>
    </alternativeName>
    <alternativeName>
        <fullName evidence="10">Nucleoside-triphosphate diphosphatase</fullName>
    </alternativeName>
    <alternativeName>
        <fullName evidence="10">Nucleoside-triphosphate pyrophosphatase</fullName>
        <shortName evidence="10">NTPase</shortName>
    </alternativeName>
</protein>
<dbReference type="GO" id="GO:0036222">
    <property type="term" value="F:XTP diphosphatase activity"/>
    <property type="evidence" value="ECO:0007669"/>
    <property type="project" value="UniProtKB-UniRule"/>
</dbReference>
<dbReference type="GO" id="GO:0017111">
    <property type="term" value="F:ribonucleoside triphosphate phosphatase activity"/>
    <property type="evidence" value="ECO:0007669"/>
    <property type="project" value="InterPro"/>
</dbReference>
<evidence type="ECO:0000256" key="4">
    <source>
        <dbReference type="ARBA" id="ARBA00022741"/>
    </source>
</evidence>
<dbReference type="OrthoDB" id="9807456at2"/>
<dbReference type="AlphaFoldDB" id="A0A0S4MT75"/>
<dbReference type="GO" id="GO:0000166">
    <property type="term" value="F:nucleotide binding"/>
    <property type="evidence" value="ECO:0007669"/>
    <property type="project" value="UniProtKB-KW"/>
</dbReference>
<keyword evidence="13" id="KW-1185">Reference proteome</keyword>
<evidence type="ECO:0000256" key="11">
    <source>
        <dbReference type="RuleBase" id="RU003781"/>
    </source>
</evidence>
<keyword evidence="5 10" id="KW-0378">Hydrolase</keyword>
<dbReference type="NCBIfam" id="TIGR00042">
    <property type="entry name" value="RdgB/HAM1 family non-canonical purine NTP pyrophosphatase"/>
    <property type="match status" value="1"/>
</dbReference>
<dbReference type="Proteomes" id="UP000320623">
    <property type="component" value="Unassembled WGS sequence"/>
</dbReference>
<feature type="binding site" evidence="10">
    <location>
        <begin position="185"/>
        <end position="186"/>
    </location>
    <ligand>
        <name>substrate</name>
    </ligand>
</feature>
<feature type="active site" description="Proton acceptor" evidence="10">
    <location>
        <position position="75"/>
    </location>
</feature>
<evidence type="ECO:0000256" key="7">
    <source>
        <dbReference type="ARBA" id="ARBA00023080"/>
    </source>
</evidence>
<evidence type="ECO:0000256" key="9">
    <source>
        <dbReference type="ARBA" id="ARBA00052017"/>
    </source>
</evidence>
<sequence>MKIVLATRNKNKVEEIKQILKMYLEDEIFSQIEFLSSDDFQIPEIEEDGETYEENALKKAREVYKFTGLPSIADDSGIEVEILGGRPGVFSARYAGEGATDEENNKKLLKELENVPIEERKAKFKCVIAYVDSVEERIFYAETLGKVIFEPLGDGGFGYDPLFLPDGFDLTYAQLPREVKNRISHRSKALKKFAEFLTLKLKQR</sequence>
<dbReference type="InterPro" id="IPR020922">
    <property type="entry name" value="dITP/XTP_pyrophosphatase"/>
</dbReference>
<feature type="binding site" evidence="10">
    <location>
        <position position="46"/>
    </location>
    <ligand>
        <name>Mg(2+)</name>
        <dbReference type="ChEBI" id="CHEBI:18420"/>
    </ligand>
</feature>
<comment type="catalytic activity">
    <reaction evidence="9 10">
        <text>XTP + H2O = XMP + diphosphate + H(+)</text>
        <dbReference type="Rhea" id="RHEA:28610"/>
        <dbReference type="ChEBI" id="CHEBI:15377"/>
        <dbReference type="ChEBI" id="CHEBI:15378"/>
        <dbReference type="ChEBI" id="CHEBI:33019"/>
        <dbReference type="ChEBI" id="CHEBI:57464"/>
        <dbReference type="ChEBI" id="CHEBI:61314"/>
        <dbReference type="EC" id="3.6.1.66"/>
    </reaction>
</comment>
<comment type="cofactor">
    <cofactor evidence="10">
        <name>Mg(2+)</name>
        <dbReference type="ChEBI" id="CHEBI:18420"/>
    </cofactor>
    <text evidence="10">Binds 1 Mg(2+) ion per subunit.</text>
</comment>
<dbReference type="PANTHER" id="PTHR11067">
    <property type="entry name" value="INOSINE TRIPHOSPHATE PYROPHOSPHATASE/HAM1 PROTEIN"/>
    <property type="match status" value="1"/>
</dbReference>
<accession>A0A0S4MT75</accession>
<dbReference type="GO" id="GO:0036220">
    <property type="term" value="F:ITP diphosphatase activity"/>
    <property type="evidence" value="ECO:0007669"/>
    <property type="project" value="UniProtKB-UniRule"/>
</dbReference>
<comment type="function">
    <text evidence="10">Pyrophosphatase that catalyzes the hydrolysis of nucleoside triphosphates to their monophosphate derivatives, with a high preference for the non-canonical purine nucleotides XTP (xanthosine triphosphate), dITP (deoxyinosine triphosphate) and ITP. Seems to function as a house-cleaning enzyme that removes non-canonical purine nucleotides from the nucleotide pool, thus preventing their incorporation into DNA/RNA and avoiding chromosomal lesions.</text>
</comment>
<keyword evidence="3 10" id="KW-0479">Metal-binding</keyword>
<evidence type="ECO:0000256" key="2">
    <source>
        <dbReference type="ARBA" id="ARBA00011738"/>
    </source>
</evidence>
<feature type="binding site" evidence="10">
    <location>
        <begin position="7"/>
        <end position="12"/>
    </location>
    <ligand>
        <name>substrate</name>
    </ligand>
</feature>
<dbReference type="GO" id="GO:0009117">
    <property type="term" value="P:nucleotide metabolic process"/>
    <property type="evidence" value="ECO:0007669"/>
    <property type="project" value="UniProtKB-KW"/>
</dbReference>
<proteinExistence type="inferred from homology"/>
<evidence type="ECO:0000256" key="6">
    <source>
        <dbReference type="ARBA" id="ARBA00022842"/>
    </source>
</evidence>
<name>A0A0S4MT75_9BACT</name>
<dbReference type="CDD" id="cd00515">
    <property type="entry name" value="HAM1"/>
    <property type="match status" value="1"/>
</dbReference>
<evidence type="ECO:0000313" key="13">
    <source>
        <dbReference type="Proteomes" id="UP000320623"/>
    </source>
</evidence>
<keyword evidence="6 10" id="KW-0460">Magnesium</keyword>
<evidence type="ECO:0000256" key="5">
    <source>
        <dbReference type="ARBA" id="ARBA00022801"/>
    </source>
</evidence>
<evidence type="ECO:0000256" key="1">
    <source>
        <dbReference type="ARBA" id="ARBA00008023"/>
    </source>
</evidence>
<dbReference type="GO" id="GO:0035870">
    <property type="term" value="F:dITP diphosphatase activity"/>
    <property type="evidence" value="ECO:0007669"/>
    <property type="project" value="UniProtKB-UniRule"/>
</dbReference>
<dbReference type="RefSeq" id="WP_140944131.1">
    <property type="nucleotide sequence ID" value="NZ_FAOO01000002.1"/>
</dbReference>
<evidence type="ECO:0000256" key="8">
    <source>
        <dbReference type="ARBA" id="ARBA00051875"/>
    </source>
</evidence>
<feature type="binding site" evidence="10">
    <location>
        <position position="75"/>
    </location>
    <ligand>
        <name>Mg(2+)</name>
        <dbReference type="ChEBI" id="CHEBI:18420"/>
    </ligand>
</feature>
<comment type="catalytic activity">
    <reaction evidence="10">
        <text>ITP + H2O = IMP + diphosphate + H(+)</text>
        <dbReference type="Rhea" id="RHEA:29399"/>
        <dbReference type="ChEBI" id="CHEBI:15377"/>
        <dbReference type="ChEBI" id="CHEBI:15378"/>
        <dbReference type="ChEBI" id="CHEBI:33019"/>
        <dbReference type="ChEBI" id="CHEBI:58053"/>
        <dbReference type="ChEBI" id="CHEBI:61402"/>
        <dbReference type="EC" id="3.6.1.66"/>
    </reaction>
</comment>
<keyword evidence="4 10" id="KW-0547">Nucleotide-binding</keyword>
<organism evidence="12 13">
    <name type="scientific">Candidatus Thermokryptus mobilis</name>
    <dbReference type="NCBI Taxonomy" id="1643428"/>
    <lineage>
        <taxon>Bacteria</taxon>
        <taxon>Pseudomonadati</taxon>
        <taxon>Candidatus Kryptoniota</taxon>
        <taxon>Candidatus Thermokryptus</taxon>
    </lineage>
</organism>
<feature type="binding site" evidence="10">
    <location>
        <position position="180"/>
    </location>
    <ligand>
        <name>substrate</name>
    </ligand>
</feature>
<dbReference type="GO" id="GO:0009146">
    <property type="term" value="P:purine nucleoside triphosphate catabolic process"/>
    <property type="evidence" value="ECO:0007669"/>
    <property type="project" value="UniProtKB-UniRule"/>
</dbReference>
<comment type="subunit">
    <text evidence="2 10">Homodimer.</text>
</comment>
<dbReference type="Pfam" id="PF01725">
    <property type="entry name" value="Ham1p_like"/>
    <property type="match status" value="1"/>
</dbReference>
<evidence type="ECO:0000256" key="10">
    <source>
        <dbReference type="HAMAP-Rule" id="MF_01405"/>
    </source>
</evidence>
<dbReference type="FunFam" id="3.90.950.10:FF:000001">
    <property type="entry name" value="dITP/XTP pyrophosphatase"/>
    <property type="match status" value="1"/>
</dbReference>
<comment type="catalytic activity">
    <reaction evidence="8 10">
        <text>dITP + H2O = dIMP + diphosphate + H(+)</text>
        <dbReference type="Rhea" id="RHEA:28342"/>
        <dbReference type="ChEBI" id="CHEBI:15377"/>
        <dbReference type="ChEBI" id="CHEBI:15378"/>
        <dbReference type="ChEBI" id="CHEBI:33019"/>
        <dbReference type="ChEBI" id="CHEBI:61194"/>
        <dbReference type="ChEBI" id="CHEBI:61382"/>
        <dbReference type="EC" id="3.6.1.66"/>
    </reaction>
</comment>